<dbReference type="GO" id="GO:0006261">
    <property type="term" value="P:DNA-templated DNA replication"/>
    <property type="evidence" value="ECO:0007669"/>
    <property type="project" value="TreeGrafter"/>
</dbReference>
<dbReference type="GO" id="GO:0043625">
    <property type="term" value="C:delta DNA polymerase complex"/>
    <property type="evidence" value="ECO:0007669"/>
    <property type="project" value="TreeGrafter"/>
</dbReference>
<evidence type="ECO:0000313" key="2">
    <source>
        <dbReference type="EMBL" id="RAR15211.1"/>
    </source>
</evidence>
<feature type="region of interest" description="Disordered" evidence="1">
    <location>
        <begin position="1"/>
        <end position="35"/>
    </location>
</feature>
<dbReference type="OrthoDB" id="337486at2759"/>
<dbReference type="PANTHER" id="PTHR14303:SF0">
    <property type="entry name" value="DNA POLYMERASE DELTA SUBUNIT 4"/>
    <property type="match status" value="1"/>
</dbReference>
<dbReference type="Pfam" id="PF04081">
    <property type="entry name" value="DNA_pol_delta_4"/>
    <property type="match status" value="1"/>
</dbReference>
<evidence type="ECO:0000313" key="3">
    <source>
        <dbReference type="Proteomes" id="UP000249619"/>
    </source>
</evidence>
<proteinExistence type="predicted"/>
<gene>
    <name evidence="2" type="ORF">DDE83_001448</name>
</gene>
<dbReference type="STRING" id="183478.A0A364NDP2"/>
<evidence type="ECO:0000256" key="1">
    <source>
        <dbReference type="SAM" id="MobiDB-lite"/>
    </source>
</evidence>
<dbReference type="AlphaFoldDB" id="A0A364NDP2"/>
<reference evidence="3" key="1">
    <citation type="submission" date="2018-05" db="EMBL/GenBank/DDBJ databases">
        <title>Draft genome sequence of Stemphylium lycopersici strain CIDEFI 213.</title>
        <authorList>
            <person name="Medina R."/>
            <person name="Franco M.E.E."/>
            <person name="Lucentini C.G."/>
            <person name="Saparrat M.C.N."/>
            <person name="Balatti P.A."/>
        </authorList>
    </citation>
    <scope>NUCLEOTIDE SEQUENCE [LARGE SCALE GENOMIC DNA]</scope>
    <source>
        <strain evidence="3">CIDEFI 213</strain>
    </source>
</reference>
<dbReference type="InterPro" id="IPR007218">
    <property type="entry name" value="DNA_pol_delta_4"/>
</dbReference>
<accession>A0A364NDP2</accession>
<dbReference type="GO" id="GO:0000731">
    <property type="term" value="P:DNA synthesis involved in DNA repair"/>
    <property type="evidence" value="ECO:0007669"/>
    <property type="project" value="InterPro"/>
</dbReference>
<keyword evidence="3" id="KW-1185">Reference proteome</keyword>
<sequence>MAPKRRTTGPVTKSQQSTLAFHGSSNKVTKSGVKAQGAKKNLLEKKLKDATSEILEISGAEPTRTEAAIIEQTEQEVQAQQVESTPEEDRARRISDGAIKKYWAAKEKQRRAPRAHQGGLRLHDKILREFDMSAHYGPCTGIARLKRWKRAQRLDLDPPIEVLAVLLREQDVGDKDKISLQRSVVDEILNTKAELDVREQA</sequence>
<dbReference type="GO" id="GO:0003887">
    <property type="term" value="F:DNA-directed DNA polymerase activity"/>
    <property type="evidence" value="ECO:0007669"/>
    <property type="project" value="TreeGrafter"/>
</dbReference>
<organism evidence="2 3">
    <name type="scientific">Stemphylium lycopersici</name>
    <name type="common">Tomato gray leaf spot disease fungus</name>
    <name type="synonym">Thyrospora lycopersici</name>
    <dbReference type="NCBI Taxonomy" id="183478"/>
    <lineage>
        <taxon>Eukaryota</taxon>
        <taxon>Fungi</taxon>
        <taxon>Dikarya</taxon>
        <taxon>Ascomycota</taxon>
        <taxon>Pezizomycotina</taxon>
        <taxon>Dothideomycetes</taxon>
        <taxon>Pleosporomycetidae</taxon>
        <taxon>Pleosporales</taxon>
        <taxon>Pleosporineae</taxon>
        <taxon>Pleosporaceae</taxon>
        <taxon>Stemphylium</taxon>
    </lineage>
</organism>
<dbReference type="Proteomes" id="UP000249619">
    <property type="component" value="Unassembled WGS sequence"/>
</dbReference>
<comment type="caution">
    <text evidence="2">The sequence shown here is derived from an EMBL/GenBank/DDBJ whole genome shotgun (WGS) entry which is preliminary data.</text>
</comment>
<protein>
    <submittedName>
        <fullName evidence="2">Dna polymerase delta subunit 4</fullName>
    </submittedName>
</protein>
<dbReference type="PANTHER" id="PTHR14303">
    <property type="entry name" value="DNA POLYMERASE DELTA SUBUNIT 4"/>
    <property type="match status" value="1"/>
</dbReference>
<name>A0A364NDP2_STELY</name>
<feature type="compositionally biased region" description="Polar residues" evidence="1">
    <location>
        <begin position="9"/>
        <end position="29"/>
    </location>
</feature>
<dbReference type="EMBL" id="QGDH01000014">
    <property type="protein sequence ID" value="RAR15211.1"/>
    <property type="molecule type" value="Genomic_DNA"/>
</dbReference>